<feature type="binding site" evidence="9">
    <location>
        <position position="214"/>
    </location>
    <ligand>
        <name>S-adenosyl-L-methionine</name>
        <dbReference type="ChEBI" id="CHEBI:59789"/>
    </ligand>
</feature>
<evidence type="ECO:0000256" key="1">
    <source>
        <dbReference type="ARBA" id="ARBA00009775"/>
    </source>
</evidence>
<protein>
    <recommendedName>
        <fullName evidence="9">tRNA (guanine(37)-N1)-methyltransferase</fullName>
        <ecNumber evidence="9">2.1.1.228</ecNumber>
    </recommendedName>
    <alternativeName>
        <fullName evidence="9">M1G-methyltransferase</fullName>
    </alternativeName>
    <alternativeName>
        <fullName evidence="9">tRNA [GM37] methyltransferase</fullName>
    </alternativeName>
    <alternativeName>
        <fullName evidence="9">tRNA methyltransferase 5 homolog</fullName>
    </alternativeName>
</protein>
<reference evidence="12 13" key="1">
    <citation type="journal article" date="2011" name="Science">
        <title>The Selaginella genome identifies genetic changes associated with the evolution of vascular plants.</title>
        <authorList>
            <person name="Banks J.A."/>
            <person name="Nishiyama T."/>
            <person name="Hasebe M."/>
            <person name="Bowman J.L."/>
            <person name="Gribskov M."/>
            <person name="dePamphilis C."/>
            <person name="Albert V.A."/>
            <person name="Aono N."/>
            <person name="Aoyama T."/>
            <person name="Ambrose B.A."/>
            <person name="Ashton N.W."/>
            <person name="Axtell M.J."/>
            <person name="Barker E."/>
            <person name="Barker M.S."/>
            <person name="Bennetzen J.L."/>
            <person name="Bonawitz N.D."/>
            <person name="Chapple C."/>
            <person name="Cheng C."/>
            <person name="Correa L.G."/>
            <person name="Dacre M."/>
            <person name="DeBarry J."/>
            <person name="Dreyer I."/>
            <person name="Elias M."/>
            <person name="Engstrom E.M."/>
            <person name="Estelle M."/>
            <person name="Feng L."/>
            <person name="Finet C."/>
            <person name="Floyd S.K."/>
            <person name="Frommer W.B."/>
            <person name="Fujita T."/>
            <person name="Gramzow L."/>
            <person name="Gutensohn M."/>
            <person name="Harholt J."/>
            <person name="Hattori M."/>
            <person name="Heyl A."/>
            <person name="Hirai T."/>
            <person name="Hiwatashi Y."/>
            <person name="Ishikawa M."/>
            <person name="Iwata M."/>
            <person name="Karol K.G."/>
            <person name="Koehler B."/>
            <person name="Kolukisaoglu U."/>
            <person name="Kubo M."/>
            <person name="Kurata T."/>
            <person name="Lalonde S."/>
            <person name="Li K."/>
            <person name="Li Y."/>
            <person name="Litt A."/>
            <person name="Lyons E."/>
            <person name="Manning G."/>
            <person name="Maruyama T."/>
            <person name="Michael T.P."/>
            <person name="Mikami K."/>
            <person name="Miyazaki S."/>
            <person name="Morinaga S."/>
            <person name="Murata T."/>
            <person name="Mueller-Roeber B."/>
            <person name="Nelson D.R."/>
            <person name="Obara M."/>
            <person name="Oguri Y."/>
            <person name="Olmstead R.G."/>
            <person name="Onodera N."/>
            <person name="Petersen B.L."/>
            <person name="Pils B."/>
            <person name="Prigge M."/>
            <person name="Rensing S.A."/>
            <person name="Riano-Pachon D.M."/>
            <person name="Roberts A.W."/>
            <person name="Sato Y."/>
            <person name="Scheller H.V."/>
            <person name="Schulz B."/>
            <person name="Schulz C."/>
            <person name="Shakirov E.V."/>
            <person name="Shibagaki N."/>
            <person name="Shinohara N."/>
            <person name="Shippen D.E."/>
            <person name="Soerensen I."/>
            <person name="Sotooka R."/>
            <person name="Sugimoto N."/>
            <person name="Sugita M."/>
            <person name="Sumikawa N."/>
            <person name="Tanurdzic M."/>
            <person name="Theissen G."/>
            <person name="Ulvskov P."/>
            <person name="Wakazuki S."/>
            <person name="Weng J.K."/>
            <person name="Willats W.W."/>
            <person name="Wipf D."/>
            <person name="Wolf P.G."/>
            <person name="Yang L."/>
            <person name="Zimmer A.D."/>
            <person name="Zhu Q."/>
            <person name="Mitros T."/>
            <person name="Hellsten U."/>
            <person name="Loque D."/>
            <person name="Otillar R."/>
            <person name="Salamov A."/>
            <person name="Schmutz J."/>
            <person name="Shapiro H."/>
            <person name="Lindquist E."/>
            <person name="Lucas S."/>
            <person name="Rokhsar D."/>
            <person name="Grigoriev I.V."/>
        </authorList>
    </citation>
    <scope>NUCLEOTIDE SEQUENCE [LARGE SCALE GENOMIC DNA]</scope>
</reference>
<comment type="subunit">
    <text evidence="9">Monomer.</text>
</comment>
<keyword evidence="5 9" id="KW-0949">S-adenosyl-L-methionine</keyword>
<evidence type="ECO:0000256" key="4">
    <source>
        <dbReference type="ARBA" id="ARBA00022679"/>
    </source>
</evidence>
<dbReference type="KEGG" id="smo:SELMODRAFT_102633"/>
<evidence type="ECO:0000256" key="10">
    <source>
        <dbReference type="SAM" id="MobiDB-lite"/>
    </source>
</evidence>
<dbReference type="GO" id="GO:0005737">
    <property type="term" value="C:cytoplasm"/>
    <property type="evidence" value="ECO:0000318"/>
    <property type="project" value="GO_Central"/>
</dbReference>
<dbReference type="HAMAP" id="MF_03152">
    <property type="entry name" value="TRM5"/>
    <property type="match status" value="1"/>
</dbReference>
<dbReference type="Pfam" id="PF02475">
    <property type="entry name" value="TRM5-TYW2_MTfase"/>
    <property type="match status" value="1"/>
</dbReference>
<dbReference type="FunFam" id="3.30.300.110:FF:000004">
    <property type="entry name" value="tRNA (guanine(37)-N1)-methyltransferase"/>
    <property type="match status" value="1"/>
</dbReference>
<comment type="similarity">
    <text evidence="1">Belongs to the class I-like SAM-binding methyltransferase superfamily. TRM5/TYW2 family.</text>
</comment>
<dbReference type="GO" id="GO:0005759">
    <property type="term" value="C:mitochondrial matrix"/>
    <property type="evidence" value="ECO:0007669"/>
    <property type="project" value="UniProtKB-SubCell"/>
</dbReference>
<dbReference type="GO" id="GO:0052906">
    <property type="term" value="F:tRNA (guanine(37)-N1)-methyltransferase activity"/>
    <property type="evidence" value="ECO:0007669"/>
    <property type="project" value="UniProtKB-UniRule"/>
</dbReference>
<evidence type="ECO:0000256" key="7">
    <source>
        <dbReference type="ARBA" id="ARBA00023128"/>
    </source>
</evidence>
<proteinExistence type="inferred from homology"/>
<comment type="catalytic activity">
    <reaction evidence="9">
        <text>guanosine(37) in tRNA + S-adenosyl-L-methionine = N(1)-methylguanosine(37) in tRNA + S-adenosyl-L-homocysteine + H(+)</text>
        <dbReference type="Rhea" id="RHEA:36899"/>
        <dbReference type="Rhea" id="RHEA-COMP:10145"/>
        <dbReference type="Rhea" id="RHEA-COMP:10147"/>
        <dbReference type="ChEBI" id="CHEBI:15378"/>
        <dbReference type="ChEBI" id="CHEBI:57856"/>
        <dbReference type="ChEBI" id="CHEBI:59789"/>
        <dbReference type="ChEBI" id="CHEBI:73542"/>
        <dbReference type="ChEBI" id="CHEBI:74269"/>
        <dbReference type="EC" id="2.1.1.228"/>
    </reaction>
</comment>
<organism evidence="13">
    <name type="scientific">Selaginella moellendorffii</name>
    <name type="common">Spikemoss</name>
    <dbReference type="NCBI Taxonomy" id="88036"/>
    <lineage>
        <taxon>Eukaryota</taxon>
        <taxon>Viridiplantae</taxon>
        <taxon>Streptophyta</taxon>
        <taxon>Embryophyta</taxon>
        <taxon>Tracheophyta</taxon>
        <taxon>Lycopodiopsida</taxon>
        <taxon>Selaginellales</taxon>
        <taxon>Selaginellaceae</taxon>
        <taxon>Selaginella</taxon>
    </lineage>
</organism>
<feature type="binding site" evidence="9">
    <location>
        <begin position="252"/>
        <end position="253"/>
    </location>
    <ligand>
        <name>S-adenosyl-L-methionine</name>
        <dbReference type="ChEBI" id="CHEBI:59789"/>
    </ligand>
</feature>
<evidence type="ECO:0000256" key="6">
    <source>
        <dbReference type="ARBA" id="ARBA00022694"/>
    </source>
</evidence>
<dbReference type="InterPro" id="IPR029063">
    <property type="entry name" value="SAM-dependent_MTases_sf"/>
</dbReference>
<dbReference type="InterPro" id="IPR025792">
    <property type="entry name" value="tRNA_Gua_MeTrfase_euk"/>
</dbReference>
<dbReference type="GO" id="GO:0005634">
    <property type="term" value="C:nucleus"/>
    <property type="evidence" value="ECO:0007669"/>
    <property type="project" value="UniProtKB-SubCell"/>
</dbReference>
<dbReference type="Pfam" id="PF25133">
    <property type="entry name" value="TYW2_N_2"/>
    <property type="match status" value="1"/>
</dbReference>
<keyword evidence="13" id="KW-1185">Reference proteome</keyword>
<sequence>MAEERAELFLDESRFAQSLRLQALRVPKRLCGQVSKLLAGYVIDKPRVKHIVNDPADAESRLVIFSESVKDPSLHEIPDEKLNALKDLVDLDVTPHEILLSYEHWSADHVLREILPKTCEVPSSFETIGHIAHLNLRDEHLPYKKLIGKVLLDKNPKLKTVLNKVGTIKNEFRVPSFELLAGEDNMVTEVKQYGAIFHLNYGLVYWNSRLEHEHKRLVSEFQPGQVICDMFAGVGPFAIPAAQKGCLVYANDLNPASVEYLLKNADVNKVGNRIVAYNMDAREFMKELVNPTTAMAHALNKADKGNTPRDGVSDRQDSGKKSLLPSLSSMHHTLKAKVKRKQTNAVHSDVVEAKPWEHFDHVVMNLPASALTFLDTFRGLLSKDSWKGSMPCVHCYCFLRAKQTTADIMNVRNSCLLFFISGLIFSRLLKTLSEDLYLEHRFGQCVWLHQTR</sequence>
<dbReference type="OMA" id="NCMVFAN"/>
<name>D8RV34_SELML</name>
<feature type="domain" description="SAM-dependent methyltransferase TRM5/TYW2-type" evidence="11">
    <location>
        <begin position="125"/>
        <end position="452"/>
    </location>
</feature>
<accession>D8RV34</accession>
<dbReference type="InterPro" id="IPR056744">
    <property type="entry name" value="TRM5/TYW2-like_N"/>
</dbReference>
<dbReference type="InParanoid" id="D8RV34"/>
<feature type="region of interest" description="Disordered" evidence="10">
    <location>
        <begin position="300"/>
        <end position="325"/>
    </location>
</feature>
<dbReference type="EC" id="2.1.1.228" evidence="9"/>
<dbReference type="PROSITE" id="PS51684">
    <property type="entry name" value="SAM_MT_TRM5_TYW2"/>
    <property type="match status" value="1"/>
</dbReference>
<feature type="binding site" evidence="9">
    <location>
        <position position="365"/>
    </location>
    <ligand>
        <name>S-adenosyl-L-methionine</name>
        <dbReference type="ChEBI" id="CHEBI:59789"/>
    </ligand>
</feature>
<dbReference type="CDD" id="cd02440">
    <property type="entry name" value="AdoMet_MTases"/>
    <property type="match status" value="1"/>
</dbReference>
<dbReference type="Proteomes" id="UP000001514">
    <property type="component" value="Unassembled WGS sequence"/>
</dbReference>
<dbReference type="STRING" id="88036.D8RV34"/>
<dbReference type="Gene3D" id="3.40.50.150">
    <property type="entry name" value="Vaccinia Virus protein VP39"/>
    <property type="match status" value="1"/>
</dbReference>
<keyword evidence="6 9" id="KW-0819">tRNA processing</keyword>
<evidence type="ECO:0000313" key="12">
    <source>
        <dbReference type="EMBL" id="EFJ23891.1"/>
    </source>
</evidence>
<comment type="subcellular location">
    <subcellularLocation>
        <location evidence="9">Mitochondrion matrix</location>
    </subcellularLocation>
    <subcellularLocation>
        <location evidence="9">Nucleus</location>
    </subcellularLocation>
    <subcellularLocation>
        <location evidence="9">Cytoplasm</location>
    </subcellularLocation>
    <text evidence="9">Predominantly in the mitochondria and in the nucleus.</text>
</comment>
<feature type="compositionally biased region" description="Basic and acidic residues" evidence="10">
    <location>
        <begin position="300"/>
        <end position="320"/>
    </location>
</feature>
<dbReference type="EMBL" id="GL377591">
    <property type="protein sequence ID" value="EFJ23891.1"/>
    <property type="molecule type" value="Genomic_DNA"/>
</dbReference>
<keyword evidence="3 9" id="KW-0489">Methyltransferase</keyword>
<dbReference type="InterPro" id="IPR056743">
    <property type="entry name" value="TRM5-TYW2-like_MTfase"/>
</dbReference>
<dbReference type="Gene3D" id="3.30.300.110">
    <property type="entry name" value="Met-10+ protein-like domains"/>
    <property type="match status" value="1"/>
</dbReference>
<dbReference type="HOGENOM" id="CLU_022610_2_1_1"/>
<dbReference type="GO" id="GO:0008175">
    <property type="term" value="F:tRNA methyltransferase activity"/>
    <property type="evidence" value="ECO:0000318"/>
    <property type="project" value="GO_Central"/>
</dbReference>
<keyword evidence="4 9" id="KW-0808">Transferase</keyword>
<keyword evidence="2 9" id="KW-0963">Cytoplasm</keyword>
<dbReference type="PANTHER" id="PTHR23245:SF36">
    <property type="entry name" value="TRNA (GUANINE(37)-N1)-METHYLTRANSFERASE"/>
    <property type="match status" value="1"/>
</dbReference>
<dbReference type="PANTHER" id="PTHR23245">
    <property type="entry name" value="TRNA METHYLTRANSFERASE"/>
    <property type="match status" value="1"/>
</dbReference>
<dbReference type="FunCoup" id="D8RV34">
    <property type="interactions" value="3905"/>
</dbReference>
<evidence type="ECO:0000256" key="3">
    <source>
        <dbReference type="ARBA" id="ARBA00022603"/>
    </source>
</evidence>
<feature type="binding site" evidence="9">
    <location>
        <begin position="280"/>
        <end position="281"/>
    </location>
    <ligand>
        <name>S-adenosyl-L-methionine</name>
        <dbReference type="ChEBI" id="CHEBI:59789"/>
    </ligand>
</feature>
<dbReference type="InterPro" id="IPR030382">
    <property type="entry name" value="MeTrfase_TRM5/TYW2"/>
</dbReference>
<dbReference type="Gramene" id="EFJ23891">
    <property type="protein sequence ID" value="EFJ23891"/>
    <property type="gene ID" value="SELMODRAFT_102633"/>
</dbReference>
<keyword evidence="8 9" id="KW-0539">Nucleus</keyword>
<keyword evidence="7 9" id="KW-0496">Mitochondrion</keyword>
<dbReference type="SUPFAM" id="SSF53335">
    <property type="entry name" value="S-adenosyl-L-methionine-dependent methyltransferases"/>
    <property type="match status" value="1"/>
</dbReference>
<evidence type="ECO:0000256" key="5">
    <source>
        <dbReference type="ARBA" id="ARBA00022691"/>
    </source>
</evidence>
<dbReference type="AlphaFoldDB" id="D8RV34"/>
<dbReference type="GO" id="GO:0002939">
    <property type="term" value="P:tRNA N1-guanine methylation"/>
    <property type="evidence" value="ECO:0000318"/>
    <property type="project" value="GO_Central"/>
</dbReference>
<dbReference type="eggNOG" id="KOG2078">
    <property type="taxonomic scope" value="Eukaryota"/>
</dbReference>
<evidence type="ECO:0000256" key="8">
    <source>
        <dbReference type="ARBA" id="ARBA00023242"/>
    </source>
</evidence>
<comment type="similarity">
    <text evidence="9">Belongs to the TRM5 / TYW2 family.</text>
</comment>
<evidence type="ECO:0000256" key="9">
    <source>
        <dbReference type="HAMAP-Rule" id="MF_03152"/>
    </source>
</evidence>
<evidence type="ECO:0000313" key="13">
    <source>
        <dbReference type="Proteomes" id="UP000001514"/>
    </source>
</evidence>
<gene>
    <name evidence="12" type="ORF">SELMODRAFT_102633</name>
</gene>
<evidence type="ECO:0000259" key="11">
    <source>
        <dbReference type="PROSITE" id="PS51684"/>
    </source>
</evidence>
<comment type="function">
    <text evidence="9">Specifically methylates the N1 position of guanosine-37 in various cytoplasmic and mitochondrial tRNAs. Methylation is not dependent on the nature of the nucleoside 5' of the target nucleoside. This is the first step in the biosynthesis of wybutosine (yW), a modified base adjacent to the anticodon of tRNAs and required for accurate decoding.</text>
</comment>
<evidence type="ECO:0000256" key="2">
    <source>
        <dbReference type="ARBA" id="ARBA00022490"/>
    </source>
</evidence>